<comment type="caution">
    <text evidence="1">The sequence shown here is derived from an EMBL/GenBank/DDBJ whole genome shotgun (WGS) entry which is preliminary data.</text>
</comment>
<organism evidence="1 2">
    <name type="scientific">Adiantum capillus-veneris</name>
    <name type="common">Maidenhair fern</name>
    <dbReference type="NCBI Taxonomy" id="13818"/>
    <lineage>
        <taxon>Eukaryota</taxon>
        <taxon>Viridiplantae</taxon>
        <taxon>Streptophyta</taxon>
        <taxon>Embryophyta</taxon>
        <taxon>Tracheophyta</taxon>
        <taxon>Polypodiopsida</taxon>
        <taxon>Polypodiidae</taxon>
        <taxon>Polypodiales</taxon>
        <taxon>Pteridineae</taxon>
        <taxon>Pteridaceae</taxon>
        <taxon>Vittarioideae</taxon>
        <taxon>Adiantum</taxon>
    </lineage>
</organism>
<name>A0A9D4UXK9_ADICA</name>
<dbReference type="SUPFAM" id="SSF48452">
    <property type="entry name" value="TPR-like"/>
    <property type="match status" value="1"/>
</dbReference>
<evidence type="ECO:0000313" key="2">
    <source>
        <dbReference type="Proteomes" id="UP000886520"/>
    </source>
</evidence>
<dbReference type="Proteomes" id="UP000886520">
    <property type="component" value="Chromosome 9"/>
</dbReference>
<dbReference type="AlphaFoldDB" id="A0A9D4UXK9"/>
<evidence type="ECO:0000313" key="1">
    <source>
        <dbReference type="EMBL" id="KAI5075408.1"/>
    </source>
</evidence>
<dbReference type="InterPro" id="IPR011990">
    <property type="entry name" value="TPR-like_helical_dom_sf"/>
</dbReference>
<proteinExistence type="predicted"/>
<accession>A0A9D4UXK9</accession>
<gene>
    <name evidence="1" type="ORF">GOP47_0009484</name>
</gene>
<protein>
    <submittedName>
        <fullName evidence="1">Uncharacterized protein</fullName>
    </submittedName>
</protein>
<dbReference type="OrthoDB" id="185373at2759"/>
<dbReference type="Gene3D" id="1.25.40.10">
    <property type="entry name" value="Tetratricopeptide repeat domain"/>
    <property type="match status" value="1"/>
</dbReference>
<dbReference type="EMBL" id="JABFUD020000009">
    <property type="protein sequence ID" value="KAI5075408.1"/>
    <property type="molecule type" value="Genomic_DNA"/>
</dbReference>
<reference evidence="1" key="1">
    <citation type="submission" date="2021-01" db="EMBL/GenBank/DDBJ databases">
        <title>Adiantum capillus-veneris genome.</title>
        <authorList>
            <person name="Fang Y."/>
            <person name="Liao Q."/>
        </authorList>
    </citation>
    <scope>NUCLEOTIDE SEQUENCE</scope>
    <source>
        <strain evidence="1">H3</strain>
        <tissue evidence="1">Leaf</tissue>
    </source>
</reference>
<keyword evidence="2" id="KW-1185">Reference proteome</keyword>
<feature type="non-terminal residue" evidence="1">
    <location>
        <position position="1"/>
    </location>
</feature>
<sequence>GSAAMSLRMFLCLIMEGDLKKVENMLQRASKNAGLTGWLHLLGACRVHGDLKLAEHAFDYAVSLQPEDSKAYLLMSAVYLETDCER</sequence>